<reference evidence="1 2" key="1">
    <citation type="journal article" date="2021" name="Int. J. Syst. Evol. Microbiol.">
        <title>Reticulibacter mediterranei gen. nov., sp. nov., within the new family Reticulibacteraceae fam. nov., and Ktedonospora formicarum gen. nov., sp. nov., Ktedonobacter robiniae sp. nov., Dictyobacter formicarum sp. nov. and Dictyobacter arantiisoli sp. nov., belonging to the class Ktedonobacteria.</title>
        <authorList>
            <person name="Yabe S."/>
            <person name="Zheng Y."/>
            <person name="Wang C.M."/>
            <person name="Sakai Y."/>
            <person name="Abe K."/>
            <person name="Yokota A."/>
            <person name="Donadio S."/>
            <person name="Cavaletti L."/>
            <person name="Monciardini P."/>
        </authorList>
    </citation>
    <scope>NUCLEOTIDE SEQUENCE [LARGE SCALE GENOMIC DNA]</scope>
    <source>
        <strain evidence="1 2">SOSP1-9</strain>
    </source>
</reference>
<keyword evidence="2" id="KW-1185">Reference proteome</keyword>
<dbReference type="EMBL" id="BNJJ01000005">
    <property type="protein sequence ID" value="GHO84019.1"/>
    <property type="molecule type" value="Genomic_DNA"/>
</dbReference>
<dbReference type="PANTHER" id="PTHR48100:SF1">
    <property type="entry name" value="HISTIDINE PHOSPHATASE FAMILY PROTEIN-RELATED"/>
    <property type="match status" value="1"/>
</dbReference>
<proteinExistence type="predicted"/>
<dbReference type="Pfam" id="PF00300">
    <property type="entry name" value="His_Phos_1"/>
    <property type="match status" value="1"/>
</dbReference>
<dbReference type="InterPro" id="IPR029033">
    <property type="entry name" value="His_PPase_superfam"/>
</dbReference>
<accession>A0ABQ3VE46</accession>
<gene>
    <name evidence="1" type="ORF">KSZ_20250</name>
</gene>
<dbReference type="SUPFAM" id="SSF53254">
    <property type="entry name" value="Phosphoglycerate mutase-like"/>
    <property type="match status" value="1"/>
</dbReference>
<evidence type="ECO:0000313" key="1">
    <source>
        <dbReference type="EMBL" id="GHO84019.1"/>
    </source>
</evidence>
<dbReference type="RefSeq" id="WP_201361669.1">
    <property type="nucleotide sequence ID" value="NZ_BNJJ01000005.1"/>
</dbReference>
<comment type="caution">
    <text evidence="1">The sequence shown here is derived from an EMBL/GenBank/DDBJ whole genome shotgun (WGS) entry which is preliminary data.</text>
</comment>
<evidence type="ECO:0000313" key="2">
    <source>
        <dbReference type="Proteomes" id="UP000635565"/>
    </source>
</evidence>
<dbReference type="PANTHER" id="PTHR48100">
    <property type="entry name" value="BROAD-SPECIFICITY PHOSPHATASE YOR283W-RELATED"/>
    <property type="match status" value="1"/>
</dbReference>
<name>A0ABQ3VE46_9CHLR</name>
<dbReference type="Gene3D" id="3.40.50.1240">
    <property type="entry name" value="Phosphoglycerate mutase-like"/>
    <property type="match status" value="1"/>
</dbReference>
<dbReference type="SMART" id="SM00855">
    <property type="entry name" value="PGAM"/>
    <property type="match status" value="1"/>
</dbReference>
<sequence>MADNPSMTSVVHKGERGEPYVRRLWLVRHGVTDWSSQGRFCGHCDVSLSPIGKLQARWVGVQLRSRPLVALYASDLQRTTQTATILAQQLSAPLAVQTSAAWRELSFGAWEGLTYREVAERYPSQLGFFTHPSQFSPPGGETFDALLQRVQGAFAQLVQVSLDLPAGDLVLVSHAGVLRVLLCSLLGLSFERQWQLRLDHGSISAIDFVAGGEDVGTTTTLVLLNQHEMGLRIDKEEQSAEEAMQDA</sequence>
<protein>
    <submittedName>
        <fullName evidence="1">Alpha-ribazole phosphatase</fullName>
    </submittedName>
</protein>
<dbReference type="CDD" id="cd07067">
    <property type="entry name" value="HP_PGM_like"/>
    <property type="match status" value="1"/>
</dbReference>
<organism evidence="1 2">
    <name type="scientific">Dictyobacter formicarum</name>
    <dbReference type="NCBI Taxonomy" id="2778368"/>
    <lineage>
        <taxon>Bacteria</taxon>
        <taxon>Bacillati</taxon>
        <taxon>Chloroflexota</taxon>
        <taxon>Ktedonobacteria</taxon>
        <taxon>Ktedonobacterales</taxon>
        <taxon>Dictyobacteraceae</taxon>
        <taxon>Dictyobacter</taxon>
    </lineage>
</organism>
<dbReference type="Proteomes" id="UP000635565">
    <property type="component" value="Unassembled WGS sequence"/>
</dbReference>
<dbReference type="InterPro" id="IPR013078">
    <property type="entry name" value="His_Pase_superF_clade-1"/>
</dbReference>
<dbReference type="InterPro" id="IPR050275">
    <property type="entry name" value="PGM_Phosphatase"/>
</dbReference>